<reference evidence="1" key="1">
    <citation type="journal article" date="2023" name="Science">
        <title>Elucidation of the pathway for biosynthesis of saponin adjuvants from the soapbark tree.</title>
        <authorList>
            <person name="Reed J."/>
            <person name="Orme A."/>
            <person name="El-Demerdash A."/>
            <person name="Owen C."/>
            <person name="Martin L.B.B."/>
            <person name="Misra R.C."/>
            <person name="Kikuchi S."/>
            <person name="Rejzek M."/>
            <person name="Martin A.C."/>
            <person name="Harkess A."/>
            <person name="Leebens-Mack J."/>
            <person name="Louveau T."/>
            <person name="Stephenson M.J."/>
            <person name="Osbourn A."/>
        </authorList>
    </citation>
    <scope>NUCLEOTIDE SEQUENCE</scope>
    <source>
        <strain evidence="1">S10</strain>
    </source>
</reference>
<dbReference type="AlphaFoldDB" id="A0AAD7VIY1"/>
<sequence>MANRDQPVNGKCSKQPLLKGVILWLSFDFPSYTLLPLLKLVSNCDDVSIREREFGYPFLCMVPNDGNSCKLVDN</sequence>
<evidence type="ECO:0000313" key="1">
    <source>
        <dbReference type="EMBL" id="KAJ7977423.1"/>
    </source>
</evidence>
<comment type="caution">
    <text evidence="1">The sequence shown here is derived from an EMBL/GenBank/DDBJ whole genome shotgun (WGS) entry which is preliminary data.</text>
</comment>
<protein>
    <submittedName>
        <fullName evidence="1">Uncharacterized protein</fullName>
    </submittedName>
</protein>
<proteinExistence type="predicted"/>
<keyword evidence="2" id="KW-1185">Reference proteome</keyword>
<name>A0AAD7VIY1_QUISA</name>
<dbReference type="Proteomes" id="UP001163823">
    <property type="component" value="Chromosome 3"/>
</dbReference>
<accession>A0AAD7VIY1</accession>
<dbReference type="KEGG" id="qsa:O6P43_007052"/>
<organism evidence="1 2">
    <name type="scientific">Quillaja saponaria</name>
    <name type="common">Soap bark tree</name>
    <dbReference type="NCBI Taxonomy" id="32244"/>
    <lineage>
        <taxon>Eukaryota</taxon>
        <taxon>Viridiplantae</taxon>
        <taxon>Streptophyta</taxon>
        <taxon>Embryophyta</taxon>
        <taxon>Tracheophyta</taxon>
        <taxon>Spermatophyta</taxon>
        <taxon>Magnoliopsida</taxon>
        <taxon>eudicotyledons</taxon>
        <taxon>Gunneridae</taxon>
        <taxon>Pentapetalae</taxon>
        <taxon>rosids</taxon>
        <taxon>fabids</taxon>
        <taxon>Fabales</taxon>
        <taxon>Quillajaceae</taxon>
        <taxon>Quillaja</taxon>
    </lineage>
</organism>
<gene>
    <name evidence="1" type="ORF">O6P43_007052</name>
</gene>
<dbReference type="EMBL" id="JARAOO010000003">
    <property type="protein sequence ID" value="KAJ7977423.1"/>
    <property type="molecule type" value="Genomic_DNA"/>
</dbReference>
<evidence type="ECO:0000313" key="2">
    <source>
        <dbReference type="Proteomes" id="UP001163823"/>
    </source>
</evidence>